<reference evidence="2 3" key="4">
    <citation type="journal article" date="2011" name="BMC Genomics">
        <title>RNA-Seq improves annotation of protein-coding genes in the cucumber genome.</title>
        <authorList>
            <person name="Li Z."/>
            <person name="Zhang Z."/>
            <person name="Yan P."/>
            <person name="Huang S."/>
            <person name="Fei Z."/>
            <person name="Lin K."/>
        </authorList>
    </citation>
    <scope>NUCLEOTIDE SEQUENCE [LARGE SCALE GENOMIC DNA]</scope>
    <source>
        <strain evidence="3">cv. 9930</strain>
    </source>
</reference>
<dbReference type="InterPro" id="IPR005508">
    <property type="entry name" value="At2g31720-like"/>
</dbReference>
<dbReference type="Pfam" id="PF03754">
    <property type="entry name" value="At2g31720-like"/>
    <property type="match status" value="1"/>
</dbReference>
<evidence type="ECO:0000313" key="2">
    <source>
        <dbReference type="EMBL" id="KGN62600.1"/>
    </source>
</evidence>
<dbReference type="Gramene" id="KGN62600">
    <property type="protein sequence ID" value="KGN62600"/>
    <property type="gene ID" value="Csa_2G361650"/>
</dbReference>
<feature type="region of interest" description="Disordered" evidence="1">
    <location>
        <begin position="16"/>
        <end position="93"/>
    </location>
</feature>
<dbReference type="Proteomes" id="UP000029981">
    <property type="component" value="Chromosome 2"/>
</dbReference>
<keyword evidence="3" id="KW-1185">Reference proteome</keyword>
<reference evidence="2 3" key="2">
    <citation type="journal article" date="2009" name="PLoS ONE">
        <title>An integrated genetic and cytogenetic map of the cucumber genome.</title>
        <authorList>
            <person name="Ren Y."/>
            <person name="Zhang Z."/>
            <person name="Liu J."/>
            <person name="Staub J.E."/>
            <person name="Han Y."/>
            <person name="Cheng Z."/>
            <person name="Li X."/>
            <person name="Lu J."/>
            <person name="Miao H."/>
            <person name="Kang H."/>
            <person name="Xie B."/>
            <person name="Gu X."/>
            <person name="Wang X."/>
            <person name="Du Y."/>
            <person name="Jin W."/>
            <person name="Huang S."/>
        </authorList>
    </citation>
    <scope>NUCLEOTIDE SEQUENCE [LARGE SCALE GENOMIC DNA]</scope>
    <source>
        <strain evidence="3">cv. 9930</strain>
    </source>
</reference>
<proteinExistence type="predicted"/>
<name>A0A0A0LL20_CUCSA</name>
<dbReference type="AlphaFoldDB" id="A0A0A0LL20"/>
<evidence type="ECO:0000256" key="1">
    <source>
        <dbReference type="SAM" id="MobiDB-lite"/>
    </source>
</evidence>
<evidence type="ECO:0000313" key="3">
    <source>
        <dbReference type="Proteomes" id="UP000029981"/>
    </source>
</evidence>
<accession>A0A0A0LL20</accession>
<feature type="compositionally biased region" description="Low complexity" evidence="1">
    <location>
        <begin position="70"/>
        <end position="79"/>
    </location>
</feature>
<gene>
    <name evidence="2" type="ORF">Csa_2G361650</name>
</gene>
<organism evidence="2 3">
    <name type="scientific">Cucumis sativus</name>
    <name type="common">Cucumber</name>
    <dbReference type="NCBI Taxonomy" id="3659"/>
    <lineage>
        <taxon>Eukaryota</taxon>
        <taxon>Viridiplantae</taxon>
        <taxon>Streptophyta</taxon>
        <taxon>Embryophyta</taxon>
        <taxon>Tracheophyta</taxon>
        <taxon>Spermatophyta</taxon>
        <taxon>Magnoliopsida</taxon>
        <taxon>eudicotyledons</taxon>
        <taxon>Gunneridae</taxon>
        <taxon>Pentapetalae</taxon>
        <taxon>rosids</taxon>
        <taxon>fabids</taxon>
        <taxon>Cucurbitales</taxon>
        <taxon>Cucurbitaceae</taxon>
        <taxon>Benincaseae</taxon>
        <taxon>Cucumis</taxon>
    </lineage>
</organism>
<sequence>MESKRDVFETLDLISLFASDPATDGSSSETQTPENDTESQLSSEKRNNPSGSDDAPRTETRKRKAREKSNNNNSPGSSGRRPKKERRKDVVFSKTIEMPQMLRDRIEELGGFNIQFATQKRLQDTDMNKNHGRLLIPFKKLVNDFASEEEKRLLKQHDQEDLKNKNGMTVLIIDPQSDNAFIVGHEAQLPINSNLCFAFVKLDISEGIFKFI</sequence>
<dbReference type="PANTHER" id="PTHR31541:SF25">
    <property type="entry name" value="GAMMA-GLIADIN B"/>
    <property type="match status" value="1"/>
</dbReference>
<reference evidence="2 3" key="1">
    <citation type="journal article" date="2009" name="Nat. Genet.">
        <title>The genome of the cucumber, Cucumis sativus L.</title>
        <authorList>
            <person name="Huang S."/>
            <person name="Li R."/>
            <person name="Zhang Z."/>
            <person name="Li L."/>
            <person name="Gu X."/>
            <person name="Fan W."/>
            <person name="Lucas W.J."/>
            <person name="Wang X."/>
            <person name="Xie B."/>
            <person name="Ni P."/>
            <person name="Ren Y."/>
            <person name="Zhu H."/>
            <person name="Li J."/>
            <person name="Lin K."/>
            <person name="Jin W."/>
            <person name="Fei Z."/>
            <person name="Li G."/>
            <person name="Staub J."/>
            <person name="Kilian A."/>
            <person name="van der Vossen E.A."/>
            <person name="Wu Y."/>
            <person name="Guo J."/>
            <person name="He J."/>
            <person name="Jia Z."/>
            <person name="Ren Y."/>
            <person name="Tian G."/>
            <person name="Lu Y."/>
            <person name="Ruan J."/>
            <person name="Qian W."/>
            <person name="Wang M."/>
            <person name="Huang Q."/>
            <person name="Li B."/>
            <person name="Xuan Z."/>
            <person name="Cao J."/>
            <person name="Asan"/>
            <person name="Wu Z."/>
            <person name="Zhang J."/>
            <person name="Cai Q."/>
            <person name="Bai Y."/>
            <person name="Zhao B."/>
            <person name="Han Y."/>
            <person name="Li Y."/>
            <person name="Li X."/>
            <person name="Wang S."/>
            <person name="Shi Q."/>
            <person name="Liu S."/>
            <person name="Cho W.K."/>
            <person name="Kim J.Y."/>
            <person name="Xu Y."/>
            <person name="Heller-Uszynska K."/>
            <person name="Miao H."/>
            <person name="Cheng Z."/>
            <person name="Zhang S."/>
            <person name="Wu J."/>
            <person name="Yang Y."/>
            <person name="Kang H."/>
            <person name="Li M."/>
            <person name="Liang H."/>
            <person name="Ren X."/>
            <person name="Shi Z."/>
            <person name="Wen M."/>
            <person name="Jian M."/>
            <person name="Yang H."/>
            <person name="Zhang G."/>
            <person name="Yang Z."/>
            <person name="Chen R."/>
            <person name="Liu S."/>
            <person name="Li J."/>
            <person name="Ma L."/>
            <person name="Liu H."/>
            <person name="Zhou Y."/>
            <person name="Zhao J."/>
            <person name="Fang X."/>
            <person name="Li G."/>
            <person name="Fang L."/>
            <person name="Li Y."/>
            <person name="Liu D."/>
            <person name="Zheng H."/>
            <person name="Zhang Y."/>
            <person name="Qin N."/>
            <person name="Li Z."/>
            <person name="Yang G."/>
            <person name="Yang S."/>
            <person name="Bolund L."/>
            <person name="Kristiansen K."/>
            <person name="Zheng H."/>
            <person name="Li S."/>
            <person name="Zhang X."/>
            <person name="Yang H."/>
            <person name="Wang J."/>
            <person name="Sun R."/>
            <person name="Zhang B."/>
            <person name="Jiang S."/>
            <person name="Wang J."/>
            <person name="Du Y."/>
            <person name="Li S."/>
        </authorList>
    </citation>
    <scope>NUCLEOTIDE SEQUENCE [LARGE SCALE GENOMIC DNA]</scope>
    <source>
        <strain evidence="3">cv. 9930</strain>
    </source>
</reference>
<reference evidence="2 3" key="3">
    <citation type="journal article" date="2010" name="BMC Genomics">
        <title>Transcriptome sequencing and comparative analysis of cucumber flowers with different sex types.</title>
        <authorList>
            <person name="Guo S."/>
            <person name="Zheng Y."/>
            <person name="Joung J.G."/>
            <person name="Liu S."/>
            <person name="Zhang Z."/>
            <person name="Crasta O.R."/>
            <person name="Sobral B.W."/>
            <person name="Xu Y."/>
            <person name="Huang S."/>
            <person name="Fei Z."/>
        </authorList>
    </citation>
    <scope>NUCLEOTIDE SEQUENCE [LARGE SCALE GENOMIC DNA]</scope>
    <source>
        <strain evidence="3">cv. 9930</strain>
    </source>
</reference>
<dbReference type="GO" id="GO:0003677">
    <property type="term" value="F:DNA binding"/>
    <property type="evidence" value="ECO:0007669"/>
    <property type="project" value="InterPro"/>
</dbReference>
<dbReference type="EMBL" id="CM002923">
    <property type="protein sequence ID" value="KGN62600.1"/>
    <property type="molecule type" value="Genomic_DNA"/>
</dbReference>
<dbReference type="PANTHER" id="PTHR31541">
    <property type="entry name" value="B3 DOMAIN PLANT PROTEIN-RELATED"/>
    <property type="match status" value="1"/>
</dbReference>
<protein>
    <submittedName>
        <fullName evidence="2">Uncharacterized protein</fullName>
    </submittedName>
</protein>
<feature type="compositionally biased region" description="Polar residues" evidence="1">
    <location>
        <begin position="24"/>
        <end position="42"/>
    </location>
</feature>